<keyword evidence="1" id="KW-0472">Membrane</keyword>
<sequence>MSRNTSIRPRRLNRCAREKPLTQLRCQQNTLSGYVRVTQPSSVSHLSSNRNPRLALSTPRSYPLLDAMLERAVGSSACVPSIRRACAPHLAPTSTDEIFVTCMLRKRNGNLGYLVLVAVLVVIKFRQSPLYSYK</sequence>
<evidence type="ECO:0000256" key="1">
    <source>
        <dbReference type="SAM" id="Phobius"/>
    </source>
</evidence>
<dbReference type="Proteomes" id="UP000077266">
    <property type="component" value="Unassembled WGS sequence"/>
</dbReference>
<keyword evidence="1" id="KW-0812">Transmembrane</keyword>
<name>A0A165LVK4_EXIGL</name>
<keyword evidence="1" id="KW-1133">Transmembrane helix</keyword>
<dbReference type="EMBL" id="KV425919">
    <property type="protein sequence ID" value="KZV98387.1"/>
    <property type="molecule type" value="Genomic_DNA"/>
</dbReference>
<accession>A0A165LVK4</accession>
<protein>
    <submittedName>
        <fullName evidence="2">Uncharacterized protein</fullName>
    </submittedName>
</protein>
<evidence type="ECO:0000313" key="2">
    <source>
        <dbReference type="EMBL" id="KZV98387.1"/>
    </source>
</evidence>
<organism evidence="2 3">
    <name type="scientific">Exidia glandulosa HHB12029</name>
    <dbReference type="NCBI Taxonomy" id="1314781"/>
    <lineage>
        <taxon>Eukaryota</taxon>
        <taxon>Fungi</taxon>
        <taxon>Dikarya</taxon>
        <taxon>Basidiomycota</taxon>
        <taxon>Agaricomycotina</taxon>
        <taxon>Agaricomycetes</taxon>
        <taxon>Auriculariales</taxon>
        <taxon>Exidiaceae</taxon>
        <taxon>Exidia</taxon>
    </lineage>
</organism>
<dbReference type="AlphaFoldDB" id="A0A165LVK4"/>
<proteinExistence type="predicted"/>
<evidence type="ECO:0000313" key="3">
    <source>
        <dbReference type="Proteomes" id="UP000077266"/>
    </source>
</evidence>
<dbReference type="InParanoid" id="A0A165LVK4"/>
<feature type="transmembrane region" description="Helical" evidence="1">
    <location>
        <begin position="111"/>
        <end position="127"/>
    </location>
</feature>
<gene>
    <name evidence="2" type="ORF">EXIGLDRAFT_728118</name>
</gene>
<keyword evidence="3" id="KW-1185">Reference proteome</keyword>
<reference evidence="2 3" key="1">
    <citation type="journal article" date="2016" name="Mol. Biol. Evol.">
        <title>Comparative Genomics of Early-Diverging Mushroom-Forming Fungi Provides Insights into the Origins of Lignocellulose Decay Capabilities.</title>
        <authorList>
            <person name="Nagy L.G."/>
            <person name="Riley R."/>
            <person name="Tritt A."/>
            <person name="Adam C."/>
            <person name="Daum C."/>
            <person name="Floudas D."/>
            <person name="Sun H."/>
            <person name="Yadav J.S."/>
            <person name="Pangilinan J."/>
            <person name="Larsson K.H."/>
            <person name="Matsuura K."/>
            <person name="Barry K."/>
            <person name="Labutti K."/>
            <person name="Kuo R."/>
            <person name="Ohm R.A."/>
            <person name="Bhattacharya S.S."/>
            <person name="Shirouzu T."/>
            <person name="Yoshinaga Y."/>
            <person name="Martin F.M."/>
            <person name="Grigoriev I.V."/>
            <person name="Hibbett D.S."/>
        </authorList>
    </citation>
    <scope>NUCLEOTIDE SEQUENCE [LARGE SCALE GENOMIC DNA]</scope>
    <source>
        <strain evidence="2 3">HHB12029</strain>
    </source>
</reference>